<dbReference type="Gene3D" id="3.30.200.20">
    <property type="entry name" value="Phosphorylase Kinase, domain 1"/>
    <property type="match status" value="1"/>
</dbReference>
<organism evidence="1 2">
    <name type="scientific">Terrapene triunguis</name>
    <name type="common">Three-toed box turtle</name>
    <dbReference type="NCBI Taxonomy" id="2587831"/>
    <lineage>
        <taxon>Eukaryota</taxon>
        <taxon>Metazoa</taxon>
        <taxon>Chordata</taxon>
        <taxon>Craniata</taxon>
        <taxon>Vertebrata</taxon>
        <taxon>Euteleostomi</taxon>
        <taxon>Archelosauria</taxon>
        <taxon>Testudinata</taxon>
        <taxon>Testudines</taxon>
        <taxon>Cryptodira</taxon>
        <taxon>Durocryptodira</taxon>
        <taxon>Testudinoidea</taxon>
        <taxon>Emydidae</taxon>
        <taxon>Terrapene</taxon>
    </lineage>
</organism>
<proteinExistence type="predicted"/>
<dbReference type="Proteomes" id="UP000472274">
    <property type="component" value="Unplaced"/>
</dbReference>
<keyword evidence="2" id="KW-1185">Reference proteome</keyword>
<reference evidence="1" key="2">
    <citation type="submission" date="2025-09" db="UniProtKB">
        <authorList>
            <consortium name="Ensembl"/>
        </authorList>
    </citation>
    <scope>IDENTIFICATION</scope>
</reference>
<reference evidence="1" key="1">
    <citation type="submission" date="2025-08" db="UniProtKB">
        <authorList>
            <consortium name="Ensembl"/>
        </authorList>
    </citation>
    <scope>IDENTIFICATION</scope>
</reference>
<dbReference type="InParanoid" id="A0A674J9K8"/>
<dbReference type="Ensembl" id="ENSTMTT00000017876.1">
    <property type="protein sequence ID" value="ENSTMTP00000017263.1"/>
    <property type="gene ID" value="ENSTMTG00000012687.1"/>
</dbReference>
<protein>
    <submittedName>
        <fullName evidence="1">Uncharacterized protein</fullName>
    </submittedName>
</protein>
<dbReference type="GeneTree" id="ENSGT00940000180177"/>
<accession>A0A674J9K8</accession>
<evidence type="ECO:0000313" key="2">
    <source>
        <dbReference type="Proteomes" id="UP000472274"/>
    </source>
</evidence>
<dbReference type="AlphaFoldDB" id="A0A674J9K8"/>
<name>A0A674J9K8_9SAUR</name>
<evidence type="ECO:0000313" key="1">
    <source>
        <dbReference type="Ensembl" id="ENSTMTP00000017263.1"/>
    </source>
</evidence>
<sequence length="75" mass="8204">MSAEVRLKQLEALALDRSFLGLETLLDLLLCVSHELGASPLAHEKYIAEFLRWGESAGHLGPSLGVRRGLPGQEH</sequence>